<name>A0A7U3NKN8_9CAUD</name>
<evidence type="ECO:0000313" key="2">
    <source>
        <dbReference type="Proteomes" id="UP000594029"/>
    </source>
</evidence>
<proteinExistence type="predicted"/>
<dbReference type="EMBL" id="MW084976">
    <property type="protein sequence ID" value="QOV08393.1"/>
    <property type="molecule type" value="Genomic_DNA"/>
</dbReference>
<protein>
    <submittedName>
        <fullName evidence="1">Uncharacterized protein</fullName>
    </submittedName>
</protein>
<evidence type="ECO:0000313" key="1">
    <source>
        <dbReference type="EMBL" id="QOV08393.1"/>
    </source>
</evidence>
<reference evidence="1 2" key="1">
    <citation type="submission" date="2020-10" db="EMBL/GenBank/DDBJ databases">
        <authorList>
            <person name="Kazantseva O.A."/>
            <person name="Piligrimova E.G."/>
            <person name="Shadrin A.M."/>
        </authorList>
    </citation>
    <scope>NUCLEOTIDE SEQUENCE [LARGE SCALE GENOMIC DNA]</scope>
</reference>
<sequence>MKYQYQVYNKYMNLIVTVPVESEEYAEKFAKRVAMDYYSLEEQYVQDLKVAYICGFMMESVINVNLLNKEE</sequence>
<accession>A0A7U3NKN8</accession>
<gene>
    <name evidence="1" type="ORF">Kirov_194</name>
</gene>
<organism evidence="1 2">
    <name type="scientific">Bacillus phage Kirov</name>
    <dbReference type="NCBI Taxonomy" id="2783539"/>
    <lineage>
        <taxon>Viruses</taxon>
        <taxon>Duplodnaviria</taxon>
        <taxon>Heunggongvirae</taxon>
        <taxon>Uroviricota</taxon>
        <taxon>Caudoviricetes</taxon>
        <taxon>Andregratiavirinae</taxon>
        <taxon>Kirovvirus</taxon>
        <taxon>Kirovvirus kirov</taxon>
    </lineage>
</organism>
<dbReference type="Proteomes" id="UP000594029">
    <property type="component" value="Segment"/>
</dbReference>
<keyword evidence="2" id="KW-1185">Reference proteome</keyword>